<keyword evidence="2" id="KW-1133">Transmembrane helix</keyword>
<protein>
    <recommendedName>
        <fullName evidence="3">Inositolphosphotransferase Aur1/Ipt1 domain-containing protein</fullName>
    </recommendedName>
</protein>
<evidence type="ECO:0000313" key="4">
    <source>
        <dbReference type="EMBL" id="KNC86715.1"/>
    </source>
</evidence>
<gene>
    <name evidence="4" type="ORF">SARC_01135</name>
</gene>
<accession>A0A0L0GCH9</accession>
<evidence type="ECO:0000256" key="1">
    <source>
        <dbReference type="SAM" id="MobiDB-lite"/>
    </source>
</evidence>
<feature type="transmembrane region" description="Helical" evidence="2">
    <location>
        <begin position="66"/>
        <end position="88"/>
    </location>
</feature>
<sequence length="403" mass="45657">MLVAPLLILFIQNRSFSKVIWTGVLFRCVLIPSVIFWRRKLGLLITDELEHTFKIPYINKEVSNRLYYRVVAALLDMYGILTCIYIYAEDGKLIANIRNTEDFWDPYLKQVDANIFNTPIDIGLGAYMRSLTSPTFYKVLGEYLSFTYFFFYFILVGSWLLAWYFTAHREYFDRVAAAMAMTYLVCEVCFLFMPAAGPYWKYPHPEAAEVGWVFSYLTHRAVEGGSSSGTAFPSSHCGITTAGRVIGYIRYHSSLSMQCATWLSMYIYLPRVGLAYVLVCPGLWFATMWCGFHYGIDSIVGIVVGLLCTAFAHAFARVLPYRVPSNDPSYSIAFRNRHGATPSFYISAYGNDGILRQSEVIEGETEPDSLLGPGENTSDPDHGTTHEKMAADDRSPLLPNLRN</sequence>
<reference evidence="4 5" key="1">
    <citation type="submission" date="2011-02" db="EMBL/GenBank/DDBJ databases">
        <title>The Genome Sequence of Sphaeroforma arctica JP610.</title>
        <authorList>
            <consortium name="The Broad Institute Genome Sequencing Platform"/>
            <person name="Russ C."/>
            <person name="Cuomo C."/>
            <person name="Young S.K."/>
            <person name="Zeng Q."/>
            <person name="Gargeya S."/>
            <person name="Alvarado L."/>
            <person name="Berlin A."/>
            <person name="Chapman S.B."/>
            <person name="Chen Z."/>
            <person name="Freedman E."/>
            <person name="Gellesch M."/>
            <person name="Goldberg J."/>
            <person name="Griggs A."/>
            <person name="Gujja S."/>
            <person name="Heilman E."/>
            <person name="Heiman D."/>
            <person name="Howarth C."/>
            <person name="Mehta T."/>
            <person name="Neiman D."/>
            <person name="Pearson M."/>
            <person name="Roberts A."/>
            <person name="Saif S."/>
            <person name="Shea T."/>
            <person name="Shenoy N."/>
            <person name="Sisk P."/>
            <person name="Stolte C."/>
            <person name="Sykes S."/>
            <person name="White J."/>
            <person name="Yandava C."/>
            <person name="Burger G."/>
            <person name="Gray M.W."/>
            <person name="Holland P.W.H."/>
            <person name="King N."/>
            <person name="Lang F.B.F."/>
            <person name="Roger A.J."/>
            <person name="Ruiz-Trillo I."/>
            <person name="Haas B."/>
            <person name="Nusbaum C."/>
            <person name="Birren B."/>
        </authorList>
    </citation>
    <scope>NUCLEOTIDE SEQUENCE [LARGE SCALE GENOMIC DNA]</scope>
    <source>
        <strain evidence="4 5">JP610</strain>
    </source>
</reference>
<dbReference type="EMBL" id="KQ241639">
    <property type="protein sequence ID" value="KNC86715.1"/>
    <property type="molecule type" value="Genomic_DNA"/>
</dbReference>
<keyword evidence="2" id="KW-0812">Transmembrane</keyword>
<dbReference type="InterPro" id="IPR026841">
    <property type="entry name" value="Aur1/Ipt1"/>
</dbReference>
<evidence type="ECO:0000313" key="5">
    <source>
        <dbReference type="Proteomes" id="UP000054560"/>
    </source>
</evidence>
<feature type="transmembrane region" description="Helical" evidence="2">
    <location>
        <begin position="20"/>
        <end position="37"/>
    </location>
</feature>
<feature type="transmembrane region" description="Helical" evidence="2">
    <location>
        <begin position="299"/>
        <end position="319"/>
    </location>
</feature>
<dbReference type="GeneID" id="25901639"/>
<dbReference type="Proteomes" id="UP000054560">
    <property type="component" value="Unassembled WGS sequence"/>
</dbReference>
<evidence type="ECO:0000259" key="3">
    <source>
        <dbReference type="Pfam" id="PF14378"/>
    </source>
</evidence>
<dbReference type="Pfam" id="PF14378">
    <property type="entry name" value="PAP2_3"/>
    <property type="match status" value="1"/>
</dbReference>
<organism evidence="4 5">
    <name type="scientific">Sphaeroforma arctica JP610</name>
    <dbReference type="NCBI Taxonomy" id="667725"/>
    <lineage>
        <taxon>Eukaryota</taxon>
        <taxon>Ichthyosporea</taxon>
        <taxon>Ichthyophonida</taxon>
        <taxon>Sphaeroforma</taxon>
    </lineage>
</organism>
<feature type="domain" description="Inositolphosphotransferase Aur1/Ipt1" evidence="3">
    <location>
        <begin position="139"/>
        <end position="308"/>
    </location>
</feature>
<dbReference type="GO" id="GO:0016020">
    <property type="term" value="C:membrane"/>
    <property type="evidence" value="ECO:0007669"/>
    <property type="project" value="UniProtKB-SubCell"/>
</dbReference>
<feature type="transmembrane region" description="Helical" evidence="2">
    <location>
        <begin position="273"/>
        <end position="292"/>
    </location>
</feature>
<evidence type="ECO:0000256" key="2">
    <source>
        <dbReference type="SAM" id="Phobius"/>
    </source>
</evidence>
<name>A0A0L0GCH9_9EUKA</name>
<keyword evidence="5" id="KW-1185">Reference proteome</keyword>
<keyword evidence="2" id="KW-0472">Membrane</keyword>
<feature type="compositionally biased region" description="Basic and acidic residues" evidence="1">
    <location>
        <begin position="379"/>
        <end position="395"/>
    </location>
</feature>
<proteinExistence type="predicted"/>
<feature type="transmembrane region" description="Helical" evidence="2">
    <location>
        <begin position="143"/>
        <end position="165"/>
    </location>
</feature>
<feature type="region of interest" description="Disordered" evidence="1">
    <location>
        <begin position="365"/>
        <end position="403"/>
    </location>
</feature>
<dbReference type="AlphaFoldDB" id="A0A0L0GCH9"/>
<dbReference type="RefSeq" id="XP_014160617.1">
    <property type="nucleotide sequence ID" value="XM_014305142.1"/>
</dbReference>